<evidence type="ECO:0000313" key="2">
    <source>
        <dbReference type="Proteomes" id="UP000077315"/>
    </source>
</evidence>
<evidence type="ECO:0000313" key="1">
    <source>
        <dbReference type="EMBL" id="OAD76182.1"/>
    </source>
</evidence>
<dbReference type="InParanoid" id="A0A162UH16"/>
<dbReference type="Proteomes" id="UP000077315">
    <property type="component" value="Unassembled WGS sequence"/>
</dbReference>
<gene>
    <name evidence="1" type="ORF">PHYBLDRAFT_143167</name>
</gene>
<name>A0A162UH16_PHYB8</name>
<proteinExistence type="predicted"/>
<dbReference type="AlphaFoldDB" id="A0A162UH16"/>
<dbReference type="OrthoDB" id="2289830at2759"/>
<dbReference type="VEuPathDB" id="FungiDB:PHYBLDRAFT_143167"/>
<protein>
    <submittedName>
        <fullName evidence="1">Uncharacterized protein</fullName>
    </submittedName>
</protein>
<reference evidence="2" key="1">
    <citation type="submission" date="2015-06" db="EMBL/GenBank/DDBJ databases">
        <title>Expansion of signal transduction pathways in fungi by whole-genome duplication.</title>
        <authorList>
            <consortium name="DOE Joint Genome Institute"/>
            <person name="Corrochano L.M."/>
            <person name="Kuo A."/>
            <person name="Marcet-Houben M."/>
            <person name="Polaino S."/>
            <person name="Salamov A."/>
            <person name="Villalobos J.M."/>
            <person name="Alvarez M.I."/>
            <person name="Avalos J."/>
            <person name="Benito E.P."/>
            <person name="Benoit I."/>
            <person name="Burger G."/>
            <person name="Camino L.P."/>
            <person name="Canovas D."/>
            <person name="Cerda-Olmedo E."/>
            <person name="Cheng J.-F."/>
            <person name="Dominguez A."/>
            <person name="Elias M."/>
            <person name="Eslava A.P."/>
            <person name="Glaser F."/>
            <person name="Grimwood J."/>
            <person name="Gutierrez G."/>
            <person name="Heitman J."/>
            <person name="Henrissat B."/>
            <person name="Iturriaga E.A."/>
            <person name="Lang B.F."/>
            <person name="Lavin J.L."/>
            <person name="Lee S."/>
            <person name="Li W."/>
            <person name="Lindquist E."/>
            <person name="Lopez-Garcia S."/>
            <person name="Luque E.M."/>
            <person name="Marcos A.T."/>
            <person name="Martin J."/>
            <person name="McCluskey K."/>
            <person name="Medina H.R."/>
            <person name="Miralles-Duran A."/>
            <person name="Miyazaki A."/>
            <person name="Munoz-Torres E."/>
            <person name="Oguiza J.A."/>
            <person name="Ohm R."/>
            <person name="Olmedo M."/>
            <person name="Orejas M."/>
            <person name="Ortiz-Castellanos L."/>
            <person name="Pisabarro A.G."/>
            <person name="Rodriguez-Romero J."/>
            <person name="Ruiz-Herrera J."/>
            <person name="Ruiz-Vazquez R."/>
            <person name="Sanz C."/>
            <person name="Schackwitz W."/>
            <person name="Schmutz J."/>
            <person name="Shahriari M."/>
            <person name="Shelest E."/>
            <person name="Silva-Franco F."/>
            <person name="Soanes D."/>
            <person name="Syed K."/>
            <person name="Tagua V.G."/>
            <person name="Talbot N.J."/>
            <person name="Thon M."/>
            <person name="De vries R.P."/>
            <person name="Wiebenga A."/>
            <person name="Yadav J.S."/>
            <person name="Braun E.L."/>
            <person name="Baker S."/>
            <person name="Garre V."/>
            <person name="Horwitz B."/>
            <person name="Torres-Martinez S."/>
            <person name="Idnurm A."/>
            <person name="Herrera-Estrella A."/>
            <person name="Gabaldon T."/>
            <person name="Grigoriev I.V."/>
        </authorList>
    </citation>
    <scope>NUCLEOTIDE SEQUENCE [LARGE SCALE GENOMIC DNA]</scope>
    <source>
        <strain evidence="2">NRRL 1555(-)</strain>
    </source>
</reference>
<dbReference type="GeneID" id="28991852"/>
<organism evidence="1 2">
    <name type="scientific">Phycomyces blakesleeanus (strain ATCC 8743b / DSM 1359 / FGSC 10004 / NBRC 33097 / NRRL 1555)</name>
    <dbReference type="NCBI Taxonomy" id="763407"/>
    <lineage>
        <taxon>Eukaryota</taxon>
        <taxon>Fungi</taxon>
        <taxon>Fungi incertae sedis</taxon>
        <taxon>Mucoromycota</taxon>
        <taxon>Mucoromycotina</taxon>
        <taxon>Mucoromycetes</taxon>
        <taxon>Mucorales</taxon>
        <taxon>Phycomycetaceae</taxon>
        <taxon>Phycomyces</taxon>
    </lineage>
</organism>
<accession>A0A162UH16</accession>
<keyword evidence="2" id="KW-1185">Reference proteome</keyword>
<sequence>MQDDEDVVMQMQGSFRKHYTMPNVMIDQQQSLDRSDKSQRRVTFSRVVILNHSSVFVIVQNDDLPQRGLVRRISERSKELKL</sequence>
<dbReference type="EMBL" id="KV440976">
    <property type="protein sequence ID" value="OAD76182.1"/>
    <property type="molecule type" value="Genomic_DNA"/>
</dbReference>
<dbReference type="RefSeq" id="XP_018294222.1">
    <property type="nucleotide sequence ID" value="XM_018430946.1"/>
</dbReference>